<feature type="compositionally biased region" description="Polar residues" evidence="1">
    <location>
        <begin position="29"/>
        <end position="46"/>
    </location>
</feature>
<organism evidence="2">
    <name type="scientific">Lygus hesperus</name>
    <name type="common">Western plant bug</name>
    <dbReference type="NCBI Taxonomy" id="30085"/>
    <lineage>
        <taxon>Eukaryota</taxon>
        <taxon>Metazoa</taxon>
        <taxon>Ecdysozoa</taxon>
        <taxon>Arthropoda</taxon>
        <taxon>Hexapoda</taxon>
        <taxon>Insecta</taxon>
        <taxon>Pterygota</taxon>
        <taxon>Neoptera</taxon>
        <taxon>Paraneoptera</taxon>
        <taxon>Hemiptera</taxon>
        <taxon>Heteroptera</taxon>
        <taxon>Panheteroptera</taxon>
        <taxon>Cimicomorpha</taxon>
        <taxon>Miridae</taxon>
        <taxon>Mirini</taxon>
        <taxon>Lygus</taxon>
    </lineage>
</organism>
<protein>
    <submittedName>
        <fullName evidence="2">Uncharacterized protein</fullName>
    </submittedName>
</protein>
<feature type="compositionally biased region" description="Polar residues" evidence="1">
    <location>
        <begin position="87"/>
        <end position="114"/>
    </location>
</feature>
<dbReference type="EMBL" id="GDHC01000404">
    <property type="protein sequence ID" value="JAQ18225.1"/>
    <property type="molecule type" value="Transcribed_RNA"/>
</dbReference>
<feature type="non-terminal residue" evidence="2">
    <location>
        <position position="132"/>
    </location>
</feature>
<sequence>QQQQQQQPTVESRIKLRKIVPLATAVPAFNSSTVKSTPTTSITNDQAPPEAQQEPNASTSGSTNLQSKPRIRLVKPLQSVVNQLGSTARTNISNHNVETAATTAPVASSESHGTAKSKAVSDTKAVEPVEPV</sequence>
<feature type="region of interest" description="Disordered" evidence="1">
    <location>
        <begin position="87"/>
        <end position="132"/>
    </location>
</feature>
<feature type="compositionally biased region" description="Polar residues" evidence="1">
    <location>
        <begin position="53"/>
        <end position="67"/>
    </location>
</feature>
<feature type="non-terminal residue" evidence="2">
    <location>
        <position position="1"/>
    </location>
</feature>
<evidence type="ECO:0000313" key="2">
    <source>
        <dbReference type="EMBL" id="JAQ18225.1"/>
    </source>
</evidence>
<gene>
    <name evidence="2" type="ORF">g.93133</name>
</gene>
<reference evidence="2" key="1">
    <citation type="journal article" date="2016" name="Gigascience">
        <title>De novo construction of an expanded transcriptome assembly for the western tarnished plant bug, Lygus hesperus.</title>
        <authorList>
            <person name="Tassone E.E."/>
            <person name="Geib S.M."/>
            <person name="Hall B."/>
            <person name="Fabrick J.A."/>
            <person name="Brent C.S."/>
            <person name="Hull J.J."/>
        </authorList>
    </citation>
    <scope>NUCLEOTIDE SEQUENCE</scope>
</reference>
<feature type="region of interest" description="Disordered" evidence="1">
    <location>
        <begin position="25"/>
        <end position="71"/>
    </location>
</feature>
<proteinExistence type="predicted"/>
<feature type="compositionally biased region" description="Basic and acidic residues" evidence="1">
    <location>
        <begin position="119"/>
        <end position="132"/>
    </location>
</feature>
<dbReference type="AlphaFoldDB" id="A0A146MG58"/>
<evidence type="ECO:0000256" key="1">
    <source>
        <dbReference type="SAM" id="MobiDB-lite"/>
    </source>
</evidence>
<name>A0A146MG58_LYGHE</name>
<accession>A0A146MG58</accession>